<accession>A0AB34PIT2</accession>
<protein>
    <recommendedName>
        <fullName evidence="3">Fimbrillin family protein</fullName>
    </recommendedName>
</protein>
<dbReference type="EMBL" id="JQJC01000010">
    <property type="protein sequence ID" value="KGN95430.1"/>
    <property type="molecule type" value="Genomic_DNA"/>
</dbReference>
<evidence type="ECO:0000313" key="1">
    <source>
        <dbReference type="EMBL" id="KGN95430.1"/>
    </source>
</evidence>
<dbReference type="Proteomes" id="UP000030136">
    <property type="component" value="Unassembled WGS sequence"/>
</dbReference>
<dbReference type="AlphaFoldDB" id="A0AB34PIT2"/>
<sequence>MPCTRRVQLPLSQEAVALSQTIKIPNVMKRRITLRNLYVLATALLLVGCTKDELPNVQGDSLPEGKYPITFTVAASEQTQAAPMVRVADPNDGGVQRSKWTAGDVIAVSVSSDGRTMQTHCTLDGEGHITRYDPQLYWSSTGMAAVNAWYSNLSGQATIASGAVNLADQRNGLAYVLKARTMTANYQSGNIQLDFEHQLAKVRVKLTKASYEGTLANPIVSIKGYTTCTINQGNITNPGGEGYIPMRKVSYGSETYYEACLVPGMTLQSEALSLTADGKTTKVNLAGAIALGAGKVYTLNVAVEKPLYVKLADITEDTYTFTRDGILEGDANTYDKAIYVNDGVTLTLRNVKIETTYAVMTNAISCHGNATIVLAGENYLEGGLYCSALRAAGKLTIRGEGKLEAVGRFNEPAIGGGYESGRCGDILIESGRIIARAALYYTAGLGGFCGNITITGGHVEAEGGLYAPGIGSMAHHSCGNITITGGTVIAITGGGDSPAIGAGYGGSCGTITIDRTKANVTEIRRR</sequence>
<proteinExistence type="predicted"/>
<dbReference type="CDD" id="cd13121">
    <property type="entry name" value="BF2867_like_C"/>
    <property type="match status" value="1"/>
</dbReference>
<evidence type="ECO:0000313" key="2">
    <source>
        <dbReference type="Proteomes" id="UP000030136"/>
    </source>
</evidence>
<gene>
    <name evidence="1" type="ORF">HQ38_03915</name>
</gene>
<name>A0AB34PIT2_9PORP</name>
<reference evidence="1 2" key="1">
    <citation type="submission" date="2014-08" db="EMBL/GenBank/DDBJ databases">
        <title>Porphyromonas crevioricanis strain:COT-253_OH1447 Genome sequencing.</title>
        <authorList>
            <person name="Wallis C."/>
            <person name="Deusch O."/>
            <person name="O'Flynn C."/>
            <person name="Davis I."/>
            <person name="Jospin G."/>
            <person name="Darling A.E."/>
            <person name="Coil D.A."/>
            <person name="Alexiev A."/>
            <person name="Horsfall A."/>
            <person name="Kirkwood N."/>
            <person name="Harris S."/>
            <person name="Eisen J.A."/>
        </authorList>
    </citation>
    <scope>NUCLEOTIDE SEQUENCE [LARGE SCALE GENOMIC DNA]</scope>
    <source>
        <strain evidence="2">COT-253 OH1447</strain>
    </source>
</reference>
<dbReference type="Gene3D" id="2.60.40.2630">
    <property type="match status" value="1"/>
</dbReference>
<dbReference type="Pfam" id="PF18889">
    <property type="entry name" value="Beta_helix_3"/>
    <property type="match status" value="2"/>
</dbReference>
<evidence type="ECO:0008006" key="3">
    <source>
        <dbReference type="Google" id="ProtNLM"/>
    </source>
</evidence>
<dbReference type="InterPro" id="IPR025049">
    <property type="entry name" value="Mfa-like_1"/>
</dbReference>
<dbReference type="Pfam" id="PF13149">
    <property type="entry name" value="Mfa_like_1"/>
    <property type="match status" value="1"/>
</dbReference>
<comment type="caution">
    <text evidence="1">The sequence shown here is derived from an EMBL/GenBank/DDBJ whole genome shotgun (WGS) entry which is preliminary data.</text>
</comment>
<organism evidence="1 2">
    <name type="scientific">Porphyromonas crevioricanis</name>
    <dbReference type="NCBI Taxonomy" id="393921"/>
    <lineage>
        <taxon>Bacteria</taxon>
        <taxon>Pseudomonadati</taxon>
        <taxon>Bacteroidota</taxon>
        <taxon>Bacteroidia</taxon>
        <taxon>Bacteroidales</taxon>
        <taxon>Porphyromonadaceae</taxon>
        <taxon>Porphyromonas</taxon>
    </lineage>
</organism>
<dbReference type="CDD" id="cd13120">
    <property type="entry name" value="BF2867_like_N"/>
    <property type="match status" value="1"/>
</dbReference>